<feature type="transmembrane region" description="Helical" evidence="1">
    <location>
        <begin position="69"/>
        <end position="90"/>
    </location>
</feature>
<dbReference type="InterPro" id="IPR043993">
    <property type="entry name" value="T4SS_pilin"/>
</dbReference>
<keyword evidence="1" id="KW-0812">Transmembrane</keyword>
<sequence length="132" mass="14069">MFSNIAYAVESVPGVTEATSFVAKFNEVILYPLIILLTAVAVLVFMYGSFQYIANSNDPTGRADGQKHIMWGIIGLLVMLTAFAILSVAANTFGLKDTLDCAKDPTASGCNNRVFELPATAPTYTTPVSGPQ</sequence>
<dbReference type="AlphaFoldDB" id="A0A1F6FPF4"/>
<dbReference type="Proteomes" id="UP000179230">
    <property type="component" value="Unassembled WGS sequence"/>
</dbReference>
<feature type="transmembrane region" description="Helical" evidence="1">
    <location>
        <begin position="29"/>
        <end position="48"/>
    </location>
</feature>
<gene>
    <name evidence="2" type="ORF">A2592_03455</name>
</gene>
<evidence type="ECO:0000256" key="1">
    <source>
        <dbReference type="SAM" id="Phobius"/>
    </source>
</evidence>
<organism evidence="2 3">
    <name type="scientific">Candidatus Kaiserbacteria bacterium RIFOXYD1_FULL_42_15</name>
    <dbReference type="NCBI Taxonomy" id="1798532"/>
    <lineage>
        <taxon>Bacteria</taxon>
        <taxon>Candidatus Kaiseribacteriota</taxon>
    </lineage>
</organism>
<evidence type="ECO:0000313" key="2">
    <source>
        <dbReference type="EMBL" id="OGG87746.1"/>
    </source>
</evidence>
<dbReference type="EMBL" id="MFMT01000042">
    <property type="protein sequence ID" value="OGG87746.1"/>
    <property type="molecule type" value="Genomic_DNA"/>
</dbReference>
<accession>A0A1F6FPF4</accession>
<proteinExistence type="predicted"/>
<name>A0A1F6FPF4_9BACT</name>
<keyword evidence="1" id="KW-0472">Membrane</keyword>
<keyword evidence="1" id="KW-1133">Transmembrane helix</keyword>
<protein>
    <submittedName>
        <fullName evidence="2">Uncharacterized protein</fullName>
    </submittedName>
</protein>
<evidence type="ECO:0000313" key="3">
    <source>
        <dbReference type="Proteomes" id="UP000179230"/>
    </source>
</evidence>
<reference evidence="2 3" key="1">
    <citation type="journal article" date="2016" name="Nat. Commun.">
        <title>Thousands of microbial genomes shed light on interconnected biogeochemical processes in an aquifer system.</title>
        <authorList>
            <person name="Anantharaman K."/>
            <person name="Brown C.T."/>
            <person name="Hug L.A."/>
            <person name="Sharon I."/>
            <person name="Castelle C.J."/>
            <person name="Probst A.J."/>
            <person name="Thomas B.C."/>
            <person name="Singh A."/>
            <person name="Wilkins M.J."/>
            <person name="Karaoz U."/>
            <person name="Brodie E.L."/>
            <person name="Williams K.H."/>
            <person name="Hubbard S.S."/>
            <person name="Banfield J.F."/>
        </authorList>
    </citation>
    <scope>NUCLEOTIDE SEQUENCE [LARGE SCALE GENOMIC DNA]</scope>
</reference>
<dbReference type="Pfam" id="PF18895">
    <property type="entry name" value="T4SS_pilin"/>
    <property type="match status" value="1"/>
</dbReference>
<comment type="caution">
    <text evidence="2">The sequence shown here is derived from an EMBL/GenBank/DDBJ whole genome shotgun (WGS) entry which is preliminary data.</text>
</comment>